<proteinExistence type="predicted"/>
<accession>A0ABN8JFM8</accession>
<dbReference type="RefSeq" id="WP_254016925.1">
    <property type="nucleotide sequence ID" value="NZ_CAKXZT010000046.1"/>
</dbReference>
<reference evidence="2 3" key="1">
    <citation type="submission" date="2022-03" db="EMBL/GenBank/DDBJ databases">
        <authorList>
            <person name="Brunel B."/>
        </authorList>
    </citation>
    <scope>NUCLEOTIDE SEQUENCE [LARGE SCALE GENOMIC DNA]</scope>
    <source>
        <strain evidence="2">STM5069sample</strain>
    </source>
</reference>
<feature type="region of interest" description="Disordered" evidence="1">
    <location>
        <begin position="185"/>
        <end position="238"/>
    </location>
</feature>
<feature type="compositionally biased region" description="Basic and acidic residues" evidence="1">
    <location>
        <begin position="199"/>
        <end position="213"/>
    </location>
</feature>
<organism evidence="2 3">
    <name type="scientific">Mesorhizobium escarrei</name>
    <dbReference type="NCBI Taxonomy" id="666018"/>
    <lineage>
        <taxon>Bacteria</taxon>
        <taxon>Pseudomonadati</taxon>
        <taxon>Pseudomonadota</taxon>
        <taxon>Alphaproteobacteria</taxon>
        <taxon>Hyphomicrobiales</taxon>
        <taxon>Phyllobacteriaceae</taxon>
        <taxon>Mesorhizobium</taxon>
    </lineage>
</organism>
<evidence type="ECO:0008006" key="4">
    <source>
        <dbReference type="Google" id="ProtNLM"/>
    </source>
</evidence>
<evidence type="ECO:0000313" key="2">
    <source>
        <dbReference type="EMBL" id="CAH2396626.1"/>
    </source>
</evidence>
<dbReference type="EMBL" id="CAKXZT010000046">
    <property type="protein sequence ID" value="CAH2396626.1"/>
    <property type="molecule type" value="Genomic_DNA"/>
</dbReference>
<keyword evidence="3" id="KW-1185">Reference proteome</keyword>
<feature type="region of interest" description="Disordered" evidence="1">
    <location>
        <begin position="294"/>
        <end position="321"/>
    </location>
</feature>
<evidence type="ECO:0000256" key="1">
    <source>
        <dbReference type="SAM" id="MobiDB-lite"/>
    </source>
</evidence>
<protein>
    <recommendedName>
        <fullName evidence="4">DUF4150 domain-containing protein</fullName>
    </recommendedName>
</protein>
<dbReference type="Proteomes" id="UP001153050">
    <property type="component" value="Unassembled WGS sequence"/>
</dbReference>
<feature type="compositionally biased region" description="Basic and acidic residues" evidence="1">
    <location>
        <begin position="220"/>
        <end position="238"/>
    </location>
</feature>
<sequence>MTSHVSVNNLGLTYKGTIGISMATIPDVCKTPSPGGPIPIPYPNIAQQSSLSDGTTTVFAKGKMIANKGSHYSRSNGDEAGTVGGVKSNVNMKATDWITYSFDVKMDGKNACRHTDKKFHNDKNTVDLGGNQDPRSKTEGTELVILCCGAPKGKSRKTKKKRKAYSDCELEEICAKIKQYNDKLTGQPSEFTDIKQVGARREDNDRRRNNECRRIKRRAREGVGPEDGTKPHEMGFHDVSDDCKKKLEAKAKRADPKYSGFSPDHVQEIQHNGHPTRLENLRWMSSKPNKWIGGAMNDLETSGPGKHESISGDCCPPSNCK</sequence>
<evidence type="ECO:0000313" key="3">
    <source>
        <dbReference type="Proteomes" id="UP001153050"/>
    </source>
</evidence>
<name>A0ABN8JFM8_9HYPH</name>
<comment type="caution">
    <text evidence="2">The sequence shown here is derived from an EMBL/GenBank/DDBJ whole genome shotgun (WGS) entry which is preliminary data.</text>
</comment>
<gene>
    <name evidence="2" type="ORF">MES5069_140054</name>
</gene>
<dbReference type="Pfam" id="PF13665">
    <property type="entry name" value="Tox-PAAR-like"/>
    <property type="match status" value="1"/>
</dbReference>